<reference evidence="2 3" key="1">
    <citation type="journal article" date="2014" name="Genome Announc.">
        <title>Draft genome sequence of Sclerotinia borealis, a psychrophilic plant pathogenic fungus.</title>
        <authorList>
            <person name="Mardanov A.V."/>
            <person name="Beletsky A.V."/>
            <person name="Kadnikov V.V."/>
            <person name="Ignatov A.N."/>
            <person name="Ravin N.V."/>
        </authorList>
    </citation>
    <scope>NUCLEOTIDE SEQUENCE [LARGE SCALE GENOMIC DNA]</scope>
    <source>
        <strain evidence="3">F-4157</strain>
    </source>
</reference>
<dbReference type="Pfam" id="PF12224">
    <property type="entry name" value="Amidoligase_2"/>
    <property type="match status" value="1"/>
</dbReference>
<accession>W9CLX6</accession>
<dbReference type="HOGENOM" id="CLU_045425_0_0_1"/>
<keyword evidence="3" id="KW-1185">Reference proteome</keyword>
<protein>
    <recommendedName>
        <fullName evidence="4">Amidoligase enzyme</fullName>
    </recommendedName>
</protein>
<gene>
    <name evidence="2" type="ORF">SBOR_4083</name>
</gene>
<dbReference type="AlphaFoldDB" id="W9CLX6"/>
<dbReference type="PANTHER" id="PTHR36847:SF1">
    <property type="entry name" value="AMIDOLIGASE ENZYME"/>
    <property type="match status" value="1"/>
</dbReference>
<dbReference type="EMBL" id="AYSA01000182">
    <property type="protein sequence ID" value="ESZ95530.1"/>
    <property type="molecule type" value="Genomic_DNA"/>
</dbReference>
<dbReference type="STRING" id="1432307.W9CLX6"/>
<name>W9CLX6_SCLBF</name>
<feature type="compositionally biased region" description="Basic and acidic residues" evidence="1">
    <location>
        <begin position="333"/>
        <end position="345"/>
    </location>
</feature>
<evidence type="ECO:0000313" key="2">
    <source>
        <dbReference type="EMBL" id="ESZ95530.1"/>
    </source>
</evidence>
<evidence type="ECO:0000313" key="3">
    <source>
        <dbReference type="Proteomes" id="UP000019487"/>
    </source>
</evidence>
<feature type="region of interest" description="Disordered" evidence="1">
    <location>
        <begin position="333"/>
        <end position="352"/>
    </location>
</feature>
<evidence type="ECO:0000256" key="1">
    <source>
        <dbReference type="SAM" id="MobiDB-lite"/>
    </source>
</evidence>
<proteinExistence type="predicted"/>
<comment type="caution">
    <text evidence="2">The sequence shown here is derived from an EMBL/GenBank/DDBJ whole genome shotgun (WGS) entry which is preliminary data.</text>
</comment>
<dbReference type="InterPro" id="IPR022025">
    <property type="entry name" value="Amidoligase_2"/>
</dbReference>
<dbReference type="OrthoDB" id="412402at2759"/>
<dbReference type="PANTHER" id="PTHR36847">
    <property type="entry name" value="AMIDOLIGASE ENZYME"/>
    <property type="match status" value="1"/>
</dbReference>
<dbReference type="Proteomes" id="UP000019487">
    <property type="component" value="Unassembled WGS sequence"/>
</dbReference>
<evidence type="ECO:0008006" key="4">
    <source>
        <dbReference type="Google" id="ProtNLM"/>
    </source>
</evidence>
<sequence>MSKPRPLKLRASLSKNFTFGVEFEFGLRFVKKPFSTPPKNWEFVKDTLMVATGFEIMTDHEINDLDRHGPEDIHPSEEYKTWTIGSDSTLYFDDEKGKDLLEYIPIEMRSPVLKFNPDSLKEIHKMLTALNTNFNVVVNRSCGLHVHVGNGTEGMSVEPLKHLMATIWIFESQISSLLPKSRSLLSCHSAPLHQCSNLGVRGFEGDLLDVPFSPSTINEVVTMFEGYAKSFRLAYLIGGLRQPFDEPVKRTIEFRQHERTTDPETFMNWVSFVVELVVWAYKVRRQDLKIILSDYLNQREGYSVEYLFKEIGFPESTVKFYRIKVGRVEEAEKEEARREKADRDAIGISSFS</sequence>
<organism evidence="2 3">
    <name type="scientific">Sclerotinia borealis (strain F-4128)</name>
    <dbReference type="NCBI Taxonomy" id="1432307"/>
    <lineage>
        <taxon>Eukaryota</taxon>
        <taxon>Fungi</taxon>
        <taxon>Dikarya</taxon>
        <taxon>Ascomycota</taxon>
        <taxon>Pezizomycotina</taxon>
        <taxon>Leotiomycetes</taxon>
        <taxon>Helotiales</taxon>
        <taxon>Sclerotiniaceae</taxon>
        <taxon>Sclerotinia</taxon>
    </lineage>
</organism>